<dbReference type="PANTHER" id="PTHR43708:SF4">
    <property type="entry name" value="OXIDOREDUCTASE YCEM-RELATED"/>
    <property type="match status" value="1"/>
</dbReference>
<dbReference type="Gene3D" id="3.30.360.10">
    <property type="entry name" value="Dihydrodipicolinate Reductase, domain 2"/>
    <property type="match status" value="1"/>
</dbReference>
<feature type="domain" description="YceM-like C-terminal" evidence="2">
    <location>
        <begin position="130"/>
        <end position="241"/>
    </location>
</feature>
<keyword evidence="4" id="KW-1185">Reference proteome</keyword>
<evidence type="ECO:0000259" key="1">
    <source>
        <dbReference type="Pfam" id="PF01408"/>
    </source>
</evidence>
<dbReference type="SUPFAM" id="SSF55347">
    <property type="entry name" value="Glyceraldehyde-3-phosphate dehydrogenase-like, C-terminal domain"/>
    <property type="match status" value="1"/>
</dbReference>
<dbReference type="PANTHER" id="PTHR43708">
    <property type="entry name" value="CONSERVED EXPRESSED OXIDOREDUCTASE (EUROFUNG)"/>
    <property type="match status" value="1"/>
</dbReference>
<gene>
    <name evidence="3" type="ORF">ABID29_001342</name>
</gene>
<name>A0ABV2FI65_9STRE</name>
<dbReference type="Proteomes" id="UP001549122">
    <property type="component" value="Unassembled WGS sequence"/>
</dbReference>
<evidence type="ECO:0000313" key="3">
    <source>
        <dbReference type="EMBL" id="MET3558222.1"/>
    </source>
</evidence>
<dbReference type="Gene3D" id="3.40.50.720">
    <property type="entry name" value="NAD(P)-binding Rossmann-like Domain"/>
    <property type="match status" value="1"/>
</dbReference>
<accession>A0ABV2FI65</accession>
<organism evidence="3 4">
    <name type="scientific">Streptococcus rupicaprae</name>
    <dbReference type="NCBI Taxonomy" id="759619"/>
    <lineage>
        <taxon>Bacteria</taxon>
        <taxon>Bacillati</taxon>
        <taxon>Bacillota</taxon>
        <taxon>Bacilli</taxon>
        <taxon>Lactobacillales</taxon>
        <taxon>Streptococcaceae</taxon>
        <taxon>Streptococcus</taxon>
    </lineage>
</organism>
<sequence length="313" mass="35231">MKKIGIVGIGGISQKAYLPYMRQLSGIEWHVFTRKEEVREEVVALFGQAVSYDSLTTLLDADLDGVMIHAATVAHVELAQLFLKKGIPVYMDKPLTEDYASSKALYDLAEANQTFLMAGFNRRFAPKVIQMAAQTGKTRIVTEKNDINRTEDLQYKLFDLFIHPLDTALFLADEPLIAGQFHYHVSEEDKSQLRQVTVTLETKASTIVSSMNLQSGSRREVMEVQLANATYHLENLDDLTIYQGNQVTKDAFGSWETTLYKRGFETAVDQFLQAIETGQNPVDPTSSLLSHWLCHQINHIQETSGKLDVKLPD</sequence>
<dbReference type="InterPro" id="IPR036291">
    <property type="entry name" value="NAD(P)-bd_dom_sf"/>
</dbReference>
<dbReference type="InterPro" id="IPR048477">
    <property type="entry name" value="YceM-like_C"/>
</dbReference>
<protein>
    <submittedName>
        <fullName evidence="3">Virulence factor</fullName>
    </submittedName>
</protein>
<dbReference type="Pfam" id="PF21378">
    <property type="entry name" value="YceM-like_C"/>
    <property type="match status" value="1"/>
</dbReference>
<reference evidence="3 4" key="1">
    <citation type="submission" date="2024-06" db="EMBL/GenBank/DDBJ databases">
        <title>Genomic Encyclopedia of Type Strains, Phase IV (KMG-IV): sequencing the most valuable type-strain genomes for metagenomic binning, comparative biology and taxonomic classification.</title>
        <authorList>
            <person name="Goeker M."/>
        </authorList>
    </citation>
    <scope>NUCLEOTIDE SEQUENCE [LARGE SCALE GENOMIC DNA]</scope>
    <source>
        <strain evidence="3 4">DSM 28303</strain>
    </source>
</reference>
<dbReference type="RefSeq" id="WP_354365296.1">
    <property type="nucleotide sequence ID" value="NZ_JBEPLO010000013.1"/>
</dbReference>
<dbReference type="InterPro" id="IPR000683">
    <property type="entry name" value="Gfo/Idh/MocA-like_OxRdtase_N"/>
</dbReference>
<dbReference type="EMBL" id="JBEPLO010000013">
    <property type="protein sequence ID" value="MET3558222.1"/>
    <property type="molecule type" value="Genomic_DNA"/>
</dbReference>
<feature type="domain" description="Gfo/Idh/MocA-like oxidoreductase N-terminal" evidence="1">
    <location>
        <begin position="3"/>
        <end position="120"/>
    </location>
</feature>
<evidence type="ECO:0000259" key="2">
    <source>
        <dbReference type="Pfam" id="PF21378"/>
    </source>
</evidence>
<evidence type="ECO:0000313" key="4">
    <source>
        <dbReference type="Proteomes" id="UP001549122"/>
    </source>
</evidence>
<dbReference type="Pfam" id="PF01408">
    <property type="entry name" value="GFO_IDH_MocA"/>
    <property type="match status" value="1"/>
</dbReference>
<proteinExistence type="predicted"/>
<dbReference type="InterPro" id="IPR051317">
    <property type="entry name" value="Gfo/Idh/MocA_oxidoreduct"/>
</dbReference>
<comment type="caution">
    <text evidence="3">The sequence shown here is derived from an EMBL/GenBank/DDBJ whole genome shotgun (WGS) entry which is preliminary data.</text>
</comment>
<dbReference type="SUPFAM" id="SSF51735">
    <property type="entry name" value="NAD(P)-binding Rossmann-fold domains"/>
    <property type="match status" value="1"/>
</dbReference>